<proteinExistence type="predicted"/>
<evidence type="ECO:0000313" key="2">
    <source>
        <dbReference type="Proteomes" id="UP000740883"/>
    </source>
</evidence>
<organism evidence="1 2">
    <name type="scientific">Nosema granulosis</name>
    <dbReference type="NCBI Taxonomy" id="83296"/>
    <lineage>
        <taxon>Eukaryota</taxon>
        <taxon>Fungi</taxon>
        <taxon>Fungi incertae sedis</taxon>
        <taxon>Microsporidia</taxon>
        <taxon>Nosematidae</taxon>
        <taxon>Nosema</taxon>
    </lineage>
</organism>
<dbReference type="EMBL" id="SBJO01000199">
    <property type="protein sequence ID" value="KAF9762219.1"/>
    <property type="molecule type" value="Genomic_DNA"/>
</dbReference>
<gene>
    <name evidence="1" type="ORF">NGRA_2161</name>
</gene>
<comment type="caution">
    <text evidence="1">The sequence shown here is derived from an EMBL/GenBank/DDBJ whole genome shotgun (WGS) entry which is preliminary data.</text>
</comment>
<dbReference type="Proteomes" id="UP000740883">
    <property type="component" value="Unassembled WGS sequence"/>
</dbReference>
<sequence>MRLLNLISTILIIKYEYDSKSKIRGEFFFSPSLERISEILIRNLERVLSDKVVLVVSPKTETFFYNSVKNFQGDLVFIKQSPTGFKFSSEGGGSRDHFFVDRESRKFMHRVENPVAYDGSLNFSAESQTIREFVKAYYKAKSGAAKAYYKEMEFITYNRNEFILNFRHIGTIHETVSKSPFLEDLKRHFLSFYSNLQPAEYFIEISEKYIESLFSYLAERGILKNPNQQIYAPGFIESLFPFKFYKSMKDRFEANNIVSGGICFDPNLEENFNLVGIHERRFIISGVVVERNGRLFVELI</sequence>
<keyword evidence="2" id="KW-1185">Reference proteome</keyword>
<dbReference type="AlphaFoldDB" id="A0A9P6GX66"/>
<protein>
    <submittedName>
        <fullName evidence="1">Uncharacterized protein</fullName>
    </submittedName>
</protein>
<reference evidence="1 2" key="1">
    <citation type="journal article" date="2020" name="Genome Biol. Evol.">
        <title>Comparative genomics of strictly vertically transmitted, feminizing microsporidia endosymbionts of amphipod crustaceans.</title>
        <authorList>
            <person name="Cormier A."/>
            <person name="Chebbi M.A."/>
            <person name="Giraud I."/>
            <person name="Wattier R."/>
            <person name="Teixeira M."/>
            <person name="Gilbert C."/>
            <person name="Rigaud T."/>
            <person name="Cordaux R."/>
        </authorList>
    </citation>
    <scope>NUCLEOTIDE SEQUENCE [LARGE SCALE GENOMIC DNA]</scope>
    <source>
        <strain evidence="1 2">Ou3-Ou53</strain>
    </source>
</reference>
<accession>A0A9P6GX66</accession>
<evidence type="ECO:0000313" key="1">
    <source>
        <dbReference type="EMBL" id="KAF9762219.1"/>
    </source>
</evidence>
<name>A0A9P6GX66_9MICR</name>